<dbReference type="Proteomes" id="UP000077154">
    <property type="component" value="Unassembled WGS sequence"/>
</dbReference>
<evidence type="ECO:0000256" key="1">
    <source>
        <dbReference type="SAM" id="MobiDB-lite"/>
    </source>
</evidence>
<dbReference type="RefSeq" id="XP_024321677.1">
    <property type="nucleotide sequence ID" value="XM_024470318.1"/>
</dbReference>
<dbReference type="GeneID" id="36289784"/>
<name>A0A177A567_9PEZI</name>
<dbReference type="EMBL" id="KV441404">
    <property type="protein sequence ID" value="OAF56381.1"/>
    <property type="molecule type" value="Genomic_DNA"/>
</dbReference>
<dbReference type="AlphaFoldDB" id="A0A177A567"/>
<evidence type="ECO:0000313" key="2">
    <source>
        <dbReference type="EMBL" id="OAF56381.1"/>
    </source>
</evidence>
<sequence length="100" mass="10299">MDTKSTMPSNQLTGKSTAPSAVSSPAGAIADGDMGSNGGARRPFAAGMGHGTGGDRARALSQRLCWSGSEDKDEHRSWRLPWERKAKLGSLEVSLGGGLG</sequence>
<accession>A0A177A567</accession>
<feature type="region of interest" description="Disordered" evidence="1">
    <location>
        <begin position="1"/>
        <end position="56"/>
    </location>
</feature>
<proteinExistence type="predicted"/>
<feature type="compositionally biased region" description="Polar residues" evidence="1">
    <location>
        <begin position="1"/>
        <end position="23"/>
    </location>
</feature>
<protein>
    <submittedName>
        <fullName evidence="2">Uncharacterized protein</fullName>
    </submittedName>
</protein>
<reference evidence="2" key="1">
    <citation type="submission" date="2016-03" db="EMBL/GenBank/DDBJ databases">
        <title>Updated assembly of Pseudogymnoascus destructans, the fungus causing white-nose syndrome of bats.</title>
        <authorList>
            <person name="Palmer J.M."/>
            <person name="Drees K.P."/>
            <person name="Foster J.T."/>
            <person name="Lindner D.L."/>
        </authorList>
    </citation>
    <scope>NUCLEOTIDE SEQUENCE [LARGE SCALE GENOMIC DNA]</scope>
    <source>
        <strain evidence="2">20631-21</strain>
    </source>
</reference>
<organism evidence="2">
    <name type="scientific">Pseudogymnoascus destructans</name>
    <dbReference type="NCBI Taxonomy" id="655981"/>
    <lineage>
        <taxon>Eukaryota</taxon>
        <taxon>Fungi</taxon>
        <taxon>Dikarya</taxon>
        <taxon>Ascomycota</taxon>
        <taxon>Pezizomycotina</taxon>
        <taxon>Leotiomycetes</taxon>
        <taxon>Thelebolales</taxon>
        <taxon>Thelebolaceae</taxon>
        <taxon>Pseudogymnoascus</taxon>
    </lineage>
</organism>
<gene>
    <name evidence="2" type="ORF">VC83_06728</name>
</gene>